<reference evidence="2 3" key="1">
    <citation type="submission" date="2017-02" db="EMBL/GenBank/DDBJ databases">
        <authorList>
            <person name="Peterson S.W."/>
        </authorList>
    </citation>
    <scope>NUCLEOTIDE SEQUENCE [LARGE SCALE GENOMIC DNA]</scope>
    <source>
        <strain evidence="2 3">DSM 18108</strain>
    </source>
</reference>
<gene>
    <name evidence="2" type="ORF">SAMN05660461_0952</name>
</gene>
<dbReference type="Gene3D" id="3.10.450.50">
    <property type="match status" value="1"/>
</dbReference>
<evidence type="ECO:0008006" key="4">
    <source>
        <dbReference type="Google" id="ProtNLM"/>
    </source>
</evidence>
<evidence type="ECO:0000313" key="2">
    <source>
        <dbReference type="EMBL" id="SKC97578.1"/>
    </source>
</evidence>
<sequence>MENLKGEIDQSLNEIDLLEVQFQDYAKQMMLPDSNMFLLDIYAIGIVNRALSLTSGFSTLIRQQNFIAASHLVRPYLDTYLQFFAVWQVSDINKFVSDVMKGDRIDKLKDKNGVLMQDKHLATLASIDYEWMLNVYKETSGFIHFSKKHIFTSSRLKDPDSRIIEGRVSKYDKYVPDESRLEAVQCMLAISQAIFKLLEGWIWTKNNPEELAKMKEEEDFKNQWSKRVKIIANFYSALNEKRVNDSLAHLHENVLWPTSDPKTFLEGQAAVKSNWKELWKTTTENIQPISFSVLESEDVLIDVHVIVRDLNAAVKDDYKTQHLVEFDNYLIKRIDIIPYKD</sequence>
<proteinExistence type="predicted"/>
<feature type="coiled-coil region" evidence="1">
    <location>
        <begin position="1"/>
        <end position="28"/>
    </location>
</feature>
<dbReference type="InterPro" id="IPR032710">
    <property type="entry name" value="NTF2-like_dom_sf"/>
</dbReference>
<evidence type="ECO:0000313" key="3">
    <source>
        <dbReference type="Proteomes" id="UP000190166"/>
    </source>
</evidence>
<protein>
    <recommendedName>
        <fullName evidence="4">SnoaL-like domain-containing protein</fullName>
    </recommendedName>
</protein>
<name>A0A1T5NBP1_9BACT</name>
<evidence type="ECO:0000256" key="1">
    <source>
        <dbReference type="SAM" id="Coils"/>
    </source>
</evidence>
<dbReference type="Proteomes" id="UP000190166">
    <property type="component" value="Unassembled WGS sequence"/>
</dbReference>
<dbReference type="EMBL" id="FUZZ01000001">
    <property type="protein sequence ID" value="SKC97578.1"/>
    <property type="molecule type" value="Genomic_DNA"/>
</dbReference>
<keyword evidence="1" id="KW-0175">Coiled coil</keyword>
<dbReference type="AlphaFoldDB" id="A0A1T5NBP1"/>
<accession>A0A1T5NBP1</accession>
<dbReference type="SUPFAM" id="SSF54427">
    <property type="entry name" value="NTF2-like"/>
    <property type="match status" value="1"/>
</dbReference>
<dbReference type="RefSeq" id="WP_079468253.1">
    <property type="nucleotide sequence ID" value="NZ_FUZZ01000001.1"/>
</dbReference>
<keyword evidence="3" id="KW-1185">Reference proteome</keyword>
<organism evidence="2 3">
    <name type="scientific">Chitinophaga ginsengisegetis</name>
    <dbReference type="NCBI Taxonomy" id="393003"/>
    <lineage>
        <taxon>Bacteria</taxon>
        <taxon>Pseudomonadati</taxon>
        <taxon>Bacteroidota</taxon>
        <taxon>Chitinophagia</taxon>
        <taxon>Chitinophagales</taxon>
        <taxon>Chitinophagaceae</taxon>
        <taxon>Chitinophaga</taxon>
    </lineage>
</organism>